<reference evidence="2 3" key="1">
    <citation type="submission" date="2017-11" db="EMBL/GenBank/DDBJ databases">
        <title>Genomic Encyclopedia of Archaeal and Bacterial Type Strains, Phase II (KMG-II): From Individual Species to Whole Genera.</title>
        <authorList>
            <person name="Goeker M."/>
        </authorList>
    </citation>
    <scope>NUCLEOTIDE SEQUENCE [LARGE SCALE GENOMIC DNA]</scope>
    <source>
        <strain evidence="2 3">DSM 29128</strain>
    </source>
</reference>
<keyword evidence="3" id="KW-1185">Reference proteome</keyword>
<dbReference type="Proteomes" id="UP000228531">
    <property type="component" value="Unassembled WGS sequence"/>
</dbReference>
<proteinExistence type="predicted"/>
<keyword evidence="1" id="KW-1133">Transmembrane helix</keyword>
<feature type="transmembrane region" description="Helical" evidence="1">
    <location>
        <begin position="12"/>
        <end position="32"/>
    </location>
</feature>
<evidence type="ECO:0000313" key="3">
    <source>
        <dbReference type="Proteomes" id="UP000228531"/>
    </source>
</evidence>
<protein>
    <submittedName>
        <fullName evidence="2">Uncharacterized protein</fullName>
    </submittedName>
</protein>
<name>A0A2M8WNG1_9RHOB</name>
<keyword evidence="1" id="KW-0472">Membrane</keyword>
<organism evidence="2 3">
    <name type="scientific">Yoonia maricola</name>
    <dbReference type="NCBI Taxonomy" id="420999"/>
    <lineage>
        <taxon>Bacteria</taxon>
        <taxon>Pseudomonadati</taxon>
        <taxon>Pseudomonadota</taxon>
        <taxon>Alphaproteobacteria</taxon>
        <taxon>Rhodobacterales</taxon>
        <taxon>Paracoccaceae</taxon>
        <taxon>Yoonia</taxon>
    </lineage>
</organism>
<dbReference type="EMBL" id="PGTY01000001">
    <property type="protein sequence ID" value="PJI92461.1"/>
    <property type="molecule type" value="Genomic_DNA"/>
</dbReference>
<comment type="caution">
    <text evidence="2">The sequence shown here is derived from an EMBL/GenBank/DDBJ whole genome shotgun (WGS) entry which is preliminary data.</text>
</comment>
<gene>
    <name evidence="2" type="ORF">BC777_1312</name>
</gene>
<evidence type="ECO:0000256" key="1">
    <source>
        <dbReference type="SAM" id="Phobius"/>
    </source>
</evidence>
<sequence length="73" mass="8146">MFLRGHTPLQTGFAPLAATVLLFDLHVQVFLARAGQVARCRRNVEKKTCIPRRALLRSVRTKGDAAWDIPAFA</sequence>
<accession>A0A2M8WNG1</accession>
<keyword evidence="1" id="KW-0812">Transmembrane</keyword>
<evidence type="ECO:0000313" key="2">
    <source>
        <dbReference type="EMBL" id="PJI92461.1"/>
    </source>
</evidence>
<dbReference type="AlphaFoldDB" id="A0A2M8WNG1"/>